<keyword evidence="1" id="KW-0812">Transmembrane</keyword>
<organism evidence="2 3">
    <name type="scientific">Protopolystoma xenopodis</name>
    <dbReference type="NCBI Taxonomy" id="117903"/>
    <lineage>
        <taxon>Eukaryota</taxon>
        <taxon>Metazoa</taxon>
        <taxon>Spiralia</taxon>
        <taxon>Lophotrochozoa</taxon>
        <taxon>Platyhelminthes</taxon>
        <taxon>Monogenea</taxon>
        <taxon>Polyopisthocotylea</taxon>
        <taxon>Polystomatidea</taxon>
        <taxon>Polystomatidae</taxon>
        <taxon>Protopolystoma</taxon>
    </lineage>
</organism>
<evidence type="ECO:0000313" key="2">
    <source>
        <dbReference type="EMBL" id="VEL21087.1"/>
    </source>
</evidence>
<feature type="transmembrane region" description="Helical" evidence="1">
    <location>
        <begin position="48"/>
        <end position="65"/>
    </location>
</feature>
<name>A0A3S5ANK1_9PLAT</name>
<feature type="non-terminal residue" evidence="2">
    <location>
        <position position="116"/>
    </location>
</feature>
<dbReference type="AlphaFoldDB" id="A0A3S5ANK1"/>
<protein>
    <submittedName>
        <fullName evidence="2">Uncharacterized protein</fullName>
    </submittedName>
</protein>
<keyword evidence="3" id="KW-1185">Reference proteome</keyword>
<gene>
    <name evidence="2" type="ORF">PXEA_LOCUS14527</name>
</gene>
<evidence type="ECO:0000313" key="3">
    <source>
        <dbReference type="Proteomes" id="UP000784294"/>
    </source>
</evidence>
<sequence length="116" mass="13525">MAYQEPVPLEASFKLKEQFDLLMHAEAARRLFRFCRYQLIRFWPTKSLAFMTTSLGTAALFFFIVPGLDFLCLPITVLPLITTVLVAAWALLIFFIRRVIICLESHQTRFIPRRVT</sequence>
<accession>A0A3S5ANK1</accession>
<dbReference type="Proteomes" id="UP000784294">
    <property type="component" value="Unassembled WGS sequence"/>
</dbReference>
<proteinExistence type="predicted"/>
<dbReference type="EMBL" id="CAAALY010049484">
    <property type="protein sequence ID" value="VEL21087.1"/>
    <property type="molecule type" value="Genomic_DNA"/>
</dbReference>
<keyword evidence="1" id="KW-1133">Transmembrane helix</keyword>
<keyword evidence="1" id="KW-0472">Membrane</keyword>
<evidence type="ECO:0000256" key="1">
    <source>
        <dbReference type="SAM" id="Phobius"/>
    </source>
</evidence>
<comment type="caution">
    <text evidence="2">The sequence shown here is derived from an EMBL/GenBank/DDBJ whole genome shotgun (WGS) entry which is preliminary data.</text>
</comment>
<feature type="transmembrane region" description="Helical" evidence="1">
    <location>
        <begin position="77"/>
        <end position="96"/>
    </location>
</feature>
<reference evidence="2" key="1">
    <citation type="submission" date="2018-11" db="EMBL/GenBank/DDBJ databases">
        <authorList>
            <consortium name="Pathogen Informatics"/>
        </authorList>
    </citation>
    <scope>NUCLEOTIDE SEQUENCE</scope>
</reference>